<gene>
    <name evidence="3" type="ORF">V5E97_26005</name>
</gene>
<proteinExistence type="predicted"/>
<feature type="region of interest" description="Disordered" evidence="1">
    <location>
        <begin position="460"/>
        <end position="502"/>
    </location>
</feature>
<accession>A0AAU7C9J8</accession>
<protein>
    <submittedName>
        <fullName evidence="3">Uncharacterized protein</fullName>
    </submittedName>
</protein>
<evidence type="ECO:0000256" key="2">
    <source>
        <dbReference type="SAM" id="Phobius"/>
    </source>
</evidence>
<feature type="region of interest" description="Disordered" evidence="1">
    <location>
        <begin position="532"/>
        <end position="559"/>
    </location>
</feature>
<feature type="region of interest" description="Disordered" evidence="1">
    <location>
        <begin position="135"/>
        <end position="163"/>
    </location>
</feature>
<sequence>MAVAPIPWWPDRPERLRVRHDDHSSSPNLSSTTEPRLGSRVRAWAWPVVVIVLMVLTSLALAFTVSVWLVPPYFILMVWILAPAQGPRDHVPAPLAPGSQLVSDDESLFEPSESEIGLRSQPEPVVAVSSPSEIAADLDGGNDPNPVAVKTKRGKGRGRKAKGGPIVESAAAAPATWIQVGPGKFVRVEGPSTDGHTEPVPTLSESEPTHPPASALQPASEDVAELVSQELAAEVSPEIENRSAVFDAPAAHDEFIEDEPITDNDAVSLSDAEALLRPSPEEPVLSEEELYSGEFAVEVSPEPEDCNANFDEPVACDESFQDEPLTDDAFSSSDAEALLCPSPEEVVLPEEELVPQELAAEFSPEIENRSAVFDAPAAHDEFIEDEPITADNDAVSSSDAEALLCPSPEEPVLSEEELYSREFAVEVSPEPEDCDANFDEPAACDESFQDELITDDALFSSDAEASLRPSPEEVVLSELDGSSENVLEEPVPRELAAEVSPELEDRSAIFDAPAARDESIQDESITVADVVGSSPDLEACPQRSPEEVVLSEPDRSPDFELQPDETYVDEGACQEALASHENEEVVAEVEEGFDDFAEARGESVPASSELADHEFGSVEPSGDQGIALDALDVDWTTELADPPFEAAGSVQSPSLRAIIAPPRSTDNAPFVSWRGVWPRVGPAVGRPSGARPSRRVVRSGLNARVSPGFRRRSRRGIGSYRLVCRTFPPRSPPARGTIPRFETGRGVRESD</sequence>
<dbReference type="EMBL" id="CP155447">
    <property type="protein sequence ID" value="XBH01785.1"/>
    <property type="molecule type" value="Genomic_DNA"/>
</dbReference>
<name>A0AAU7C9J8_9BACT</name>
<keyword evidence="2" id="KW-0472">Membrane</keyword>
<reference evidence="3" key="1">
    <citation type="submission" date="2024-05" db="EMBL/GenBank/DDBJ databases">
        <title>Planctomycetes of the genus Singulisphaera possess chitinolytic capabilities.</title>
        <authorList>
            <person name="Ivanova A."/>
        </authorList>
    </citation>
    <scope>NUCLEOTIDE SEQUENCE</scope>
    <source>
        <strain evidence="3">Ch08T</strain>
    </source>
</reference>
<dbReference type="AlphaFoldDB" id="A0AAU7C9J8"/>
<keyword evidence="2" id="KW-1133">Transmembrane helix</keyword>
<feature type="compositionally biased region" description="Basic and acidic residues" evidence="1">
    <location>
        <begin position="742"/>
        <end position="751"/>
    </location>
</feature>
<feature type="region of interest" description="Disordered" evidence="1">
    <location>
        <begin position="189"/>
        <end position="222"/>
    </location>
</feature>
<organism evidence="3">
    <name type="scientific">Singulisphaera sp. Ch08</name>
    <dbReference type="NCBI Taxonomy" id="3120278"/>
    <lineage>
        <taxon>Bacteria</taxon>
        <taxon>Pseudomonadati</taxon>
        <taxon>Planctomycetota</taxon>
        <taxon>Planctomycetia</taxon>
        <taxon>Isosphaerales</taxon>
        <taxon>Isosphaeraceae</taxon>
        <taxon>Singulisphaera</taxon>
    </lineage>
</organism>
<keyword evidence="2" id="KW-0812">Transmembrane</keyword>
<feature type="region of interest" description="Disordered" evidence="1">
    <location>
        <begin position="728"/>
        <end position="751"/>
    </location>
</feature>
<evidence type="ECO:0000313" key="3">
    <source>
        <dbReference type="EMBL" id="XBH01785.1"/>
    </source>
</evidence>
<evidence type="ECO:0000256" key="1">
    <source>
        <dbReference type="SAM" id="MobiDB-lite"/>
    </source>
</evidence>
<feature type="region of interest" description="Disordered" evidence="1">
    <location>
        <begin position="600"/>
        <end position="624"/>
    </location>
</feature>
<dbReference type="RefSeq" id="WP_406694530.1">
    <property type="nucleotide sequence ID" value="NZ_CP155447.1"/>
</dbReference>
<feature type="compositionally biased region" description="Basic residues" evidence="1">
    <location>
        <begin position="150"/>
        <end position="162"/>
    </location>
</feature>
<feature type="transmembrane region" description="Helical" evidence="2">
    <location>
        <begin position="44"/>
        <end position="70"/>
    </location>
</feature>